<proteinExistence type="predicted"/>
<dbReference type="PROSITE" id="PS51635">
    <property type="entry name" value="PNPLA"/>
    <property type="match status" value="1"/>
</dbReference>
<dbReference type="AlphaFoldDB" id="A0A644SWL2"/>
<evidence type="ECO:0000259" key="2">
    <source>
        <dbReference type="PROSITE" id="PS51635"/>
    </source>
</evidence>
<dbReference type="PANTHER" id="PTHR46394:SF1">
    <property type="entry name" value="PNPLA DOMAIN-CONTAINING PROTEIN"/>
    <property type="match status" value="1"/>
</dbReference>
<dbReference type="InterPro" id="IPR016035">
    <property type="entry name" value="Acyl_Trfase/lysoPLipase"/>
</dbReference>
<keyword evidence="1" id="KW-0443">Lipid metabolism</keyword>
<comment type="caution">
    <text evidence="3">The sequence shown here is derived from an EMBL/GenBank/DDBJ whole genome shotgun (WGS) entry which is preliminary data.</text>
</comment>
<feature type="domain" description="PNPLA" evidence="2">
    <location>
        <begin position="7"/>
        <end position="231"/>
    </location>
</feature>
<dbReference type="Gene3D" id="3.40.1090.10">
    <property type="entry name" value="Cytosolic phospholipase A2 catalytic domain"/>
    <property type="match status" value="2"/>
</dbReference>
<name>A0A644SWL2_9ZZZZ</name>
<evidence type="ECO:0000256" key="1">
    <source>
        <dbReference type="ARBA" id="ARBA00023098"/>
    </source>
</evidence>
<gene>
    <name evidence="3" type="ORF">SDC9_04553</name>
</gene>
<sequence length="363" mass="41378">MPQYKNLVFKGGGVRGAAYLGAIKYLYDNGLMRSAERVAGTSAGAITAAVLALNFQDFKELKTVADSLDYRRVPAEGDLKEEDAGLVGRRLSARLQSHGLFKNLQCSIRLVQEKGWYSSDYLYQWLRTVIAQSFSVVKEAYSFRDFQNTAIHKDKRAFLALYVTGTDISNRKSRVFSYETTPEMEVALAVRISMSIPLFFEAIPFGYPGTQGLQYFADGGLMWNYPIELFDEARFGRRMAKGVNAESLGFFLYTSPQTLKYKEIKGLADYIGALFETLNQVQDQLIPFREKNKGRTVFIDDQAVPMTHFDIQTGDETYTKLFDSGYRATKEFFSDKSNWDIFVHRLQSRLGWGRDREEEDKTP</sequence>
<dbReference type="PANTHER" id="PTHR46394">
    <property type="entry name" value="ANNEXIN"/>
    <property type="match status" value="1"/>
</dbReference>
<dbReference type="EMBL" id="VSSQ01000008">
    <property type="protein sequence ID" value="MPL59005.1"/>
    <property type="molecule type" value="Genomic_DNA"/>
</dbReference>
<dbReference type="SUPFAM" id="SSF52151">
    <property type="entry name" value="FabD/lysophospholipase-like"/>
    <property type="match status" value="1"/>
</dbReference>
<protein>
    <recommendedName>
        <fullName evidence="2">PNPLA domain-containing protein</fullName>
    </recommendedName>
</protein>
<organism evidence="3">
    <name type="scientific">bioreactor metagenome</name>
    <dbReference type="NCBI Taxonomy" id="1076179"/>
    <lineage>
        <taxon>unclassified sequences</taxon>
        <taxon>metagenomes</taxon>
        <taxon>ecological metagenomes</taxon>
    </lineage>
</organism>
<accession>A0A644SWL2</accession>
<dbReference type="InterPro" id="IPR052580">
    <property type="entry name" value="Lipid_Hydrolase"/>
</dbReference>
<reference evidence="3" key="1">
    <citation type="submission" date="2019-08" db="EMBL/GenBank/DDBJ databases">
        <authorList>
            <person name="Kucharzyk K."/>
            <person name="Murdoch R.W."/>
            <person name="Higgins S."/>
            <person name="Loffler F."/>
        </authorList>
    </citation>
    <scope>NUCLEOTIDE SEQUENCE</scope>
</reference>
<evidence type="ECO:0000313" key="3">
    <source>
        <dbReference type="EMBL" id="MPL59005.1"/>
    </source>
</evidence>
<dbReference type="InterPro" id="IPR002641">
    <property type="entry name" value="PNPLA_dom"/>
</dbReference>
<dbReference type="GO" id="GO:0006629">
    <property type="term" value="P:lipid metabolic process"/>
    <property type="evidence" value="ECO:0007669"/>
    <property type="project" value="UniProtKB-KW"/>
</dbReference>
<dbReference type="Pfam" id="PF01734">
    <property type="entry name" value="Patatin"/>
    <property type="match status" value="1"/>
</dbReference>
<dbReference type="CDD" id="cd07207">
    <property type="entry name" value="Pat_ExoU_VipD_like"/>
    <property type="match status" value="1"/>
</dbReference>